<evidence type="ECO:0000313" key="3">
    <source>
        <dbReference type="Proteomes" id="UP000187203"/>
    </source>
</evidence>
<accession>A0A1R3IMM0</accession>
<dbReference type="EMBL" id="AWUE01017936">
    <property type="protein sequence ID" value="OMO83800.1"/>
    <property type="molecule type" value="Genomic_DNA"/>
</dbReference>
<organism evidence="2 3">
    <name type="scientific">Corchorus olitorius</name>
    <dbReference type="NCBI Taxonomy" id="93759"/>
    <lineage>
        <taxon>Eukaryota</taxon>
        <taxon>Viridiplantae</taxon>
        <taxon>Streptophyta</taxon>
        <taxon>Embryophyta</taxon>
        <taxon>Tracheophyta</taxon>
        <taxon>Spermatophyta</taxon>
        <taxon>Magnoliopsida</taxon>
        <taxon>eudicotyledons</taxon>
        <taxon>Gunneridae</taxon>
        <taxon>Pentapetalae</taxon>
        <taxon>rosids</taxon>
        <taxon>malvids</taxon>
        <taxon>Malvales</taxon>
        <taxon>Malvaceae</taxon>
        <taxon>Grewioideae</taxon>
        <taxon>Apeibeae</taxon>
        <taxon>Corchorus</taxon>
    </lineage>
</organism>
<evidence type="ECO:0000313" key="2">
    <source>
        <dbReference type="EMBL" id="OMO83800.1"/>
    </source>
</evidence>
<keyword evidence="3" id="KW-1185">Reference proteome</keyword>
<protein>
    <submittedName>
        <fullName evidence="2">Uncharacterized protein</fullName>
    </submittedName>
</protein>
<proteinExistence type="predicted"/>
<name>A0A1R3IMM0_9ROSI</name>
<comment type="caution">
    <text evidence="2">The sequence shown here is derived from an EMBL/GenBank/DDBJ whole genome shotgun (WGS) entry which is preliminary data.</text>
</comment>
<feature type="region of interest" description="Disordered" evidence="1">
    <location>
        <begin position="19"/>
        <end position="39"/>
    </location>
</feature>
<dbReference type="Proteomes" id="UP000187203">
    <property type="component" value="Unassembled WGS sequence"/>
</dbReference>
<reference evidence="3" key="1">
    <citation type="submission" date="2013-09" db="EMBL/GenBank/DDBJ databases">
        <title>Corchorus olitorius genome sequencing.</title>
        <authorList>
            <person name="Alam M."/>
            <person name="Haque M.S."/>
            <person name="Islam M.S."/>
            <person name="Emdad E.M."/>
            <person name="Islam M.M."/>
            <person name="Ahmed B."/>
            <person name="Halim A."/>
            <person name="Hossen Q.M.M."/>
            <person name="Hossain M.Z."/>
            <person name="Ahmed R."/>
            <person name="Khan M.M."/>
            <person name="Islam R."/>
            <person name="Rashid M.M."/>
            <person name="Khan S.A."/>
            <person name="Rahman M.S."/>
            <person name="Alam M."/>
            <person name="Yahiya A.S."/>
            <person name="Khan M.S."/>
            <person name="Azam M.S."/>
            <person name="Haque T."/>
            <person name="Lashkar M.Z.H."/>
            <person name="Akhand A.I."/>
            <person name="Morshed G."/>
            <person name="Roy S."/>
            <person name="Uddin K.S."/>
            <person name="Rabeya T."/>
            <person name="Hossain A.S."/>
            <person name="Chowdhury A."/>
            <person name="Snigdha A.R."/>
            <person name="Mortoza M.S."/>
            <person name="Matin S.A."/>
            <person name="Hoque S.M.E."/>
            <person name="Islam M.K."/>
            <person name="Roy D.K."/>
            <person name="Haider R."/>
            <person name="Moosa M.M."/>
            <person name="Elias S.M."/>
            <person name="Hasan A.M."/>
            <person name="Jahan S."/>
            <person name="Shafiuddin M."/>
            <person name="Mahmood N."/>
            <person name="Shommy N.S."/>
        </authorList>
    </citation>
    <scope>NUCLEOTIDE SEQUENCE [LARGE SCALE GENOMIC DNA]</scope>
    <source>
        <strain evidence="3">cv. O-4</strain>
    </source>
</reference>
<gene>
    <name evidence="2" type="ORF">COLO4_22357</name>
</gene>
<sequence length="67" mass="7504">MEAEISKKTLLSLLIPIPPSNPSRAASNRFKRTPPKPRSWCSDLKIQPSVEIELRVQSNGHGLMFFG</sequence>
<dbReference type="AlphaFoldDB" id="A0A1R3IMM0"/>
<evidence type="ECO:0000256" key="1">
    <source>
        <dbReference type="SAM" id="MobiDB-lite"/>
    </source>
</evidence>